<evidence type="ECO:0000256" key="3">
    <source>
        <dbReference type="ARBA" id="ARBA00022827"/>
    </source>
</evidence>
<keyword evidence="3" id="KW-0274">FAD</keyword>
<dbReference type="Proteomes" id="UP001209755">
    <property type="component" value="Unassembled WGS sequence"/>
</dbReference>
<dbReference type="Gene3D" id="3.50.50.60">
    <property type="entry name" value="FAD/NAD(P)-binding domain"/>
    <property type="match status" value="2"/>
</dbReference>
<keyword evidence="7" id="KW-0223">Dioxygenase</keyword>
<dbReference type="InterPro" id="IPR036188">
    <property type="entry name" value="FAD/NAD-bd_sf"/>
</dbReference>
<dbReference type="EC" id="1.18.1.3" evidence="7"/>
<dbReference type="Pfam" id="PF07992">
    <property type="entry name" value="Pyr_redox_2"/>
    <property type="match status" value="1"/>
</dbReference>
<dbReference type="PRINTS" id="PR00411">
    <property type="entry name" value="PNDRDTASEI"/>
</dbReference>
<dbReference type="PRINTS" id="PR00368">
    <property type="entry name" value="FADPNR"/>
</dbReference>
<dbReference type="Gene3D" id="3.30.390.30">
    <property type="match status" value="1"/>
</dbReference>
<dbReference type="EMBL" id="JAOQNS010000015">
    <property type="protein sequence ID" value="MCW2309864.1"/>
    <property type="molecule type" value="Genomic_DNA"/>
</dbReference>
<dbReference type="InterPro" id="IPR023753">
    <property type="entry name" value="FAD/NAD-binding_dom"/>
</dbReference>
<evidence type="ECO:0000256" key="4">
    <source>
        <dbReference type="ARBA" id="ARBA00023002"/>
    </source>
</evidence>
<feature type="domain" description="Reductase C-terminal" evidence="6">
    <location>
        <begin position="323"/>
        <end position="378"/>
    </location>
</feature>
<dbReference type="InterPro" id="IPR050446">
    <property type="entry name" value="FAD-oxidoreductase/Apoptosis"/>
</dbReference>
<evidence type="ECO:0000313" key="7">
    <source>
        <dbReference type="EMBL" id="MCW2309864.1"/>
    </source>
</evidence>
<evidence type="ECO:0000313" key="8">
    <source>
        <dbReference type="Proteomes" id="UP001209755"/>
    </source>
</evidence>
<dbReference type="InterPro" id="IPR028202">
    <property type="entry name" value="Reductase_C"/>
</dbReference>
<dbReference type="GO" id="GO:0008860">
    <property type="term" value="F:ferredoxin-NAD+ reductase activity"/>
    <property type="evidence" value="ECO:0007669"/>
    <property type="project" value="UniProtKB-EC"/>
</dbReference>
<dbReference type="InterPro" id="IPR016156">
    <property type="entry name" value="FAD/NAD-linked_Rdtase_dimer_sf"/>
</dbReference>
<dbReference type="Pfam" id="PF14759">
    <property type="entry name" value="Reductase_C"/>
    <property type="match status" value="1"/>
</dbReference>
<sequence length="392" mass="42037">MAEPIVIVGAGLAGGNAAETLRALGYDGDLVLIGDEAEAPYARTLLSKSFLSGEATREDIALKGADFFEDLNIDFRAATRVTALDAAEKTLGFADGSTLAFDKLLLTTGNRARFLDLTGRDLAGIVALRKIGDAEFIRPRIKEGGRVVIVGGGYIGMEVAAVARAFGAEVTVVEAADRVMRRIASPFVSDYFVALHRDNGVDVRLQTRIRRFAGGKSVETVRLESGELIAADLVVIATGTVPNDELATAAGIATDDGIIVDAMGHSTAPDIFAAGDCARFFSARYGREIRVESVQNAMEQSKVTAAGMLGQRVHYDPVPCFTSVQYGKKLEIAGLSQYYDDTRIVGRPEDDRFVVYYMHEGRLFAADALNDSAAHEQAVDHIGEVWQPAEPV</sequence>
<dbReference type="PANTHER" id="PTHR43557">
    <property type="entry name" value="APOPTOSIS-INDUCING FACTOR 1"/>
    <property type="match status" value="1"/>
</dbReference>
<feature type="domain" description="FAD/NAD(P)-binding" evidence="5">
    <location>
        <begin position="5"/>
        <end position="300"/>
    </location>
</feature>
<proteinExistence type="predicted"/>
<keyword evidence="2" id="KW-0285">Flavoprotein</keyword>
<comment type="cofactor">
    <cofactor evidence="1">
        <name>FAD</name>
        <dbReference type="ChEBI" id="CHEBI:57692"/>
    </cofactor>
</comment>
<organism evidence="7 8">
    <name type="scientific">Rhodobium gokarnense</name>
    <dbReference type="NCBI Taxonomy" id="364296"/>
    <lineage>
        <taxon>Bacteria</taxon>
        <taxon>Pseudomonadati</taxon>
        <taxon>Pseudomonadota</taxon>
        <taxon>Alphaproteobacteria</taxon>
        <taxon>Hyphomicrobiales</taxon>
        <taxon>Rhodobiaceae</taxon>
        <taxon>Rhodobium</taxon>
    </lineage>
</organism>
<evidence type="ECO:0000256" key="1">
    <source>
        <dbReference type="ARBA" id="ARBA00001974"/>
    </source>
</evidence>
<evidence type="ECO:0000256" key="2">
    <source>
        <dbReference type="ARBA" id="ARBA00022630"/>
    </source>
</evidence>
<keyword evidence="4 7" id="KW-0560">Oxidoreductase</keyword>
<evidence type="ECO:0000259" key="5">
    <source>
        <dbReference type="Pfam" id="PF07992"/>
    </source>
</evidence>
<reference evidence="8" key="1">
    <citation type="submission" date="2023-07" db="EMBL/GenBank/DDBJ databases">
        <title>Genome sequencing of Purple Non-Sulfur Bacteria from various extreme environments.</title>
        <authorList>
            <person name="Mayer M."/>
        </authorList>
    </citation>
    <scope>NUCLEOTIDE SEQUENCE [LARGE SCALE GENOMIC DNA]</scope>
    <source>
        <strain evidence="8">DSM 17935</strain>
    </source>
</reference>
<accession>A0ABT3HHH8</accession>
<dbReference type="PANTHER" id="PTHR43557:SF2">
    <property type="entry name" value="RIESKE DOMAIN-CONTAINING PROTEIN-RELATED"/>
    <property type="match status" value="1"/>
</dbReference>
<keyword evidence="8" id="KW-1185">Reference proteome</keyword>
<name>A0ABT3HHH8_9HYPH</name>
<evidence type="ECO:0000259" key="6">
    <source>
        <dbReference type="Pfam" id="PF14759"/>
    </source>
</evidence>
<dbReference type="SUPFAM" id="SSF51905">
    <property type="entry name" value="FAD/NAD(P)-binding domain"/>
    <property type="match status" value="2"/>
</dbReference>
<comment type="caution">
    <text evidence="7">The sequence shown here is derived from an EMBL/GenBank/DDBJ whole genome shotgun (WGS) entry which is preliminary data.</text>
</comment>
<protein>
    <submittedName>
        <fullName evidence="7">3-phenylpropionate/trans-cinnamate dioxygenase ferredoxin reductase subunit</fullName>
        <ecNumber evidence="7">1.18.1.3</ecNumber>
    </submittedName>
</protein>
<dbReference type="RefSeq" id="WP_264603441.1">
    <property type="nucleotide sequence ID" value="NZ_JAOQNS010000015.1"/>
</dbReference>
<dbReference type="SUPFAM" id="SSF55424">
    <property type="entry name" value="FAD/NAD-linked reductases, dimerisation (C-terminal) domain"/>
    <property type="match status" value="1"/>
</dbReference>
<dbReference type="GO" id="GO:0051213">
    <property type="term" value="F:dioxygenase activity"/>
    <property type="evidence" value="ECO:0007669"/>
    <property type="project" value="UniProtKB-KW"/>
</dbReference>
<gene>
    <name evidence="7" type="ORF">M2319_004226</name>
</gene>